<dbReference type="Proteomes" id="UP000286415">
    <property type="component" value="Unassembled WGS sequence"/>
</dbReference>
<comment type="caution">
    <text evidence="4">The sequence shown here is derived from an EMBL/GenBank/DDBJ whole genome shotgun (WGS) entry which is preliminary data.</text>
</comment>
<feature type="compositionally biased region" description="Polar residues" evidence="2">
    <location>
        <begin position="971"/>
        <end position="982"/>
    </location>
</feature>
<feature type="domain" description="FHF complex subunit HOOK-interacting protein C-terminal" evidence="3">
    <location>
        <begin position="1192"/>
        <end position="1268"/>
    </location>
</feature>
<evidence type="ECO:0000256" key="1">
    <source>
        <dbReference type="ARBA" id="ARBA00024336"/>
    </source>
</evidence>
<organism evidence="4 5">
    <name type="scientific">Clonorchis sinensis</name>
    <name type="common">Chinese liver fluke</name>
    <dbReference type="NCBI Taxonomy" id="79923"/>
    <lineage>
        <taxon>Eukaryota</taxon>
        <taxon>Metazoa</taxon>
        <taxon>Spiralia</taxon>
        <taxon>Lophotrochozoa</taxon>
        <taxon>Platyhelminthes</taxon>
        <taxon>Trematoda</taxon>
        <taxon>Digenea</taxon>
        <taxon>Opisthorchiida</taxon>
        <taxon>Opisthorchiata</taxon>
        <taxon>Opisthorchiidae</taxon>
        <taxon>Clonorchis</taxon>
    </lineage>
</organism>
<evidence type="ECO:0000313" key="4">
    <source>
        <dbReference type="EMBL" id="KAG5450116.1"/>
    </source>
</evidence>
<name>A0A8T1MMN5_CLOSI</name>
<evidence type="ECO:0000259" key="3">
    <source>
        <dbReference type="Pfam" id="PF19314"/>
    </source>
</evidence>
<feature type="region of interest" description="Disordered" evidence="2">
    <location>
        <begin position="939"/>
        <end position="983"/>
    </location>
</feature>
<gene>
    <name evidence="4" type="ORF">CSKR_102216</name>
</gene>
<dbReference type="Pfam" id="PF19314">
    <property type="entry name" value="DUF5917"/>
    <property type="match status" value="1"/>
</dbReference>
<feature type="region of interest" description="Disordered" evidence="2">
    <location>
        <begin position="1414"/>
        <end position="1444"/>
    </location>
</feature>
<dbReference type="Pfam" id="PF10257">
    <property type="entry name" value="RAI16-like"/>
    <property type="match status" value="1"/>
</dbReference>
<dbReference type="PANTHER" id="PTHR21705">
    <property type="entry name" value="RAI16 PROTEIN-RELATED"/>
    <property type="match status" value="1"/>
</dbReference>
<dbReference type="EMBL" id="NIRI02000042">
    <property type="protein sequence ID" value="KAG5450116.1"/>
    <property type="molecule type" value="Genomic_DNA"/>
</dbReference>
<evidence type="ECO:0000256" key="2">
    <source>
        <dbReference type="SAM" id="MobiDB-lite"/>
    </source>
</evidence>
<dbReference type="OrthoDB" id="6287422at2759"/>
<reference evidence="4 5" key="2">
    <citation type="journal article" date="2021" name="Genomics">
        <title>High-quality reference genome for Clonorchis sinensis.</title>
        <authorList>
            <person name="Young N.D."/>
            <person name="Stroehlein A.J."/>
            <person name="Kinkar L."/>
            <person name="Wang T."/>
            <person name="Sohn W.M."/>
            <person name="Chang B.C.H."/>
            <person name="Kaur P."/>
            <person name="Weisz D."/>
            <person name="Dudchenko O."/>
            <person name="Aiden E.L."/>
            <person name="Korhonen P.K."/>
            <person name="Gasser R.B."/>
        </authorList>
    </citation>
    <scope>NUCLEOTIDE SEQUENCE [LARGE SCALE GENOMIC DNA]</scope>
    <source>
        <strain evidence="4">Cs-k2</strain>
    </source>
</reference>
<feature type="region of interest" description="Disordered" evidence="2">
    <location>
        <begin position="664"/>
        <end position="690"/>
    </location>
</feature>
<sequence>MEFIDDEDNIMLINDFKIKWFNLLSRVDASPTIDEMVLSSLNSIANLLTSNRRLQRNLDLLFHYALKLNVFECIFRWNFVFTGADLEAFKLKELQFYDTLVTGNGKYYLRHSEFALPVLATLHYCAIRSCLAVERVLLRTLNSICAALCSQYPEPSITNHDAPLGGENTMHLENDELLFFRRLCLGLMDSNEMIGCRSSAELDGAGQTALPLVNQTTANNLKLNEYVDWSMAAESKSSYPPAQASLESSIHEKAPSIDSIFDLLVPFVFREGELGWQARDALLLVSTYSLRDEGFSYAVAQHSSVCPVLATGLATLYAELPRRLVNNNLPESWPSLMQTLDEYEQNSPKFSEFFDALEFCQSVLEVAHPLIQSSLLHYIHSGFFVSVLGFSLTKSSVEDVVTATVYLKQLILHTTKSALLPVLLRFLLTRMPEEVQTSKVDEQLQNKGVHTDSVHDSNSNLSDQYTEELENINGYPGSGLGPTYMDLLISRLQYCNTLLGVATLSLFNTLLGLHCEDVMLYLVFRYLVPFRDSLLSLGWSWPEPSSYAQAAGEFLDLIAAYDDISHSSHADKSQSVVSQSTRHALHESVAELNLDDEPEMNGVDGEWSPTNHVKSEHLNSVDVPLYVVKHSSSAPKSVSCTMEALMPVHSEFILSPSCNSISGEFLQQNQPSVPSSDQPTSTDDEPHRRTYLTPDDWFNYTSWARDAIRSRSHACADWRLTYDSVHPTASQLAGFEEHISSTLPICESEVSRQQMALQPNGNRNLGFTALLSGTVAAAHAQFNCFTIKHPTVEQMKEKAGEKKAHALRMAVCKLDIDAEFDLDGSSNEVLPQYSERCPELSLKMQEVNRSHHGTSQSQTERPAALLTDTCTDTEGIDCDDSGIDVTRPLHKSSSDYQVQHSGLLKSDHTEHHVKSWYCLSYLDGTFLDSKAEDIEKIQSHTEASDGRSGLTQEINQRSSSRRSVSEANSSTNHDTQIISGGSDSEDLNKFIDCLNKLSPQTPNSGDASQRHSLDLENYFRSSQADPVALAHDQSPNPCDGVEVHDTLVSNASCRNSSLSSEENNFKQTCFEPETASSLEPGIGNDEVLINSNGMHTEDTGDLYGSCFPEQDNSRFGVRPSSLHSLGLYIQAMPYEPVYDAVSSSSVQYLNTLLRRQSTGSRALSVDKSATSRRTSSKSEPGPRSQLAFPTLGPFLSTVLARLESMQHNCFYANLYLTNLLSNLAAYPIPLLRAVLLYAPPPKTDDPQDAVNPADHKRVKTLQETFNQLPHAALSAVRKQLDAFVLQYATYSPLRSEVTFMDLVADAKHYFRSAAESTKSTSDTNGLSNGYLESDLVTTPEAQRNRSFFRRLFRLSSRRTKSKNIGQAAQKDKNFPINRNPFVNEANRTRLSASFNSEECPSRFLWLPDPSFDELSNASNPTKKRSRRKQPKTSKSKSLKSSSNTTVSWQETKNMVLCAVVYEEFCKELAALCVEHSLHS</sequence>
<proteinExistence type="inferred from homology"/>
<keyword evidence="5" id="KW-1185">Reference proteome</keyword>
<accession>A0A8T1MMN5</accession>
<dbReference type="InterPro" id="IPR045668">
    <property type="entry name" value="FHIP_KELAA_motif"/>
</dbReference>
<feature type="compositionally biased region" description="Basic residues" evidence="2">
    <location>
        <begin position="1421"/>
        <end position="1437"/>
    </location>
</feature>
<evidence type="ECO:0000313" key="5">
    <source>
        <dbReference type="Proteomes" id="UP000286415"/>
    </source>
</evidence>
<protein>
    <submittedName>
        <fullName evidence="4">Protein fam160a1</fullName>
    </submittedName>
</protein>
<dbReference type="InterPro" id="IPR045669">
    <property type="entry name" value="FHIP_C"/>
</dbReference>
<feature type="compositionally biased region" description="Polar residues" evidence="2">
    <location>
        <begin position="664"/>
        <end position="681"/>
    </location>
</feature>
<feature type="compositionally biased region" description="Low complexity" evidence="2">
    <location>
        <begin position="957"/>
        <end position="970"/>
    </location>
</feature>
<dbReference type="Pfam" id="PF19311">
    <property type="entry name" value="KELAA"/>
    <property type="match status" value="1"/>
</dbReference>
<feature type="region of interest" description="Disordered" evidence="2">
    <location>
        <begin position="1160"/>
        <end position="1185"/>
    </location>
</feature>
<dbReference type="PANTHER" id="PTHR21705:SF11">
    <property type="entry name" value="FHIP FAMILY PROTEIN CG3558"/>
    <property type="match status" value="1"/>
</dbReference>
<dbReference type="InterPro" id="IPR019384">
    <property type="entry name" value="FHIP"/>
</dbReference>
<reference evidence="4 5" key="1">
    <citation type="journal article" date="2018" name="Biotechnol. Adv.">
        <title>Improved genomic resources and new bioinformatic workflow for the carcinogenic parasite Clonorchis sinensis: Biotechnological implications.</title>
        <authorList>
            <person name="Wang D."/>
            <person name="Korhonen P.K."/>
            <person name="Gasser R.B."/>
            <person name="Young N.D."/>
        </authorList>
    </citation>
    <scope>NUCLEOTIDE SEQUENCE [LARGE SCALE GENOMIC DNA]</scope>
    <source>
        <strain evidence="4">Cs-k2</strain>
    </source>
</reference>
<comment type="similarity">
    <text evidence="1">Belongs to the FHIP family.</text>
</comment>
<feature type="region of interest" description="Disordered" evidence="2">
    <location>
        <begin position="1359"/>
        <end position="1380"/>
    </location>
</feature>